<gene>
    <name evidence="2" type="primary">LOC115816050</name>
</gene>
<dbReference type="PANTHER" id="PTHR33443:SF30">
    <property type="entry name" value="SARCOSINE DEHYDROGENASE-2C PROTEIN"/>
    <property type="match status" value="1"/>
</dbReference>
<dbReference type="Proteomes" id="UP000504632">
    <property type="component" value="Chromosome 7"/>
</dbReference>
<dbReference type="AlphaFoldDB" id="A0A6J2VUL1"/>
<keyword evidence="1" id="KW-1185">Reference proteome</keyword>
<dbReference type="PANTHER" id="PTHR33443">
    <property type="entry name" value="ZGC:112980"/>
    <property type="match status" value="1"/>
</dbReference>
<evidence type="ECO:0000313" key="1">
    <source>
        <dbReference type="Proteomes" id="UP000504632"/>
    </source>
</evidence>
<dbReference type="InterPro" id="IPR053234">
    <property type="entry name" value="RPM1_Interactor"/>
</dbReference>
<proteinExistence type="predicted"/>
<accession>A0A6J2VUL1</accession>
<name>A0A6J2VUL1_CHACN</name>
<dbReference type="RefSeq" id="XP_030634881.1">
    <property type="nucleotide sequence ID" value="XM_030779021.1"/>
</dbReference>
<protein>
    <submittedName>
        <fullName evidence="2">Uncharacterized protein LOC115816050</fullName>
    </submittedName>
</protein>
<sequence>MEQNLVIVLSDDDDDDDCSVHNNSSVLIVEDSVNKQDAMKTNEVLDEDLAITFSQKADVLPHARYDCTIPFCPTESDVSGPVERNEAFCEQCFCYVCDKQAAKCIFWSIPGMCHCNAHKRSVYWKGLRDKSIMGYLHELNFRFDLLEIDADLRRAESSLQEFSCRLALEYATFLKGEETSLYSLIGCNCSCHPPSHNPAGGSSSNNNMAGIQAANSGTEGCRACQDRHLRVISYDYTCVYECVLAFLDAAIRENPKTSAVLLLGAAKLFITHNSPNGNTNPKCRVSDCVPLLLWRVVTKVESLLVFAEFSESFVKQLQSFFQALPLPLHCRSLRNSLKVLPWDDPLLSAVMRGQNISGERKVKGRRTEVLCEPIAVVQARVHKLQQQNKYRELARYLKVVRSYNNEILQALRDLVPLYLCKVGDYMGAVSTMFSPMGAASCPASRLTPPQFTAYLRILTSGHAPSDLSLSMFSVPGHASSTLPDPLLSPQWTPVTGCNLLKKMEVLKFALKVLNCNTTVFAKTSRDVTFSVLMELNTAFRIHIPKTFQTDQAMLLLATQALALRILQSRLSPILNVIMAFKLNPWALHWLYYRLVGQPDVLHVLLCSVLEELFEERHKPPAKVKDASEHSFIANFIGLFFQDCSLTLNHNSYPTNELLASWNESACPWQFNLRQLLEFSVRDISIFAVY</sequence>
<dbReference type="OrthoDB" id="266020at2759"/>
<organism evidence="1 2">
    <name type="scientific">Chanos chanos</name>
    <name type="common">Milkfish</name>
    <name type="synonym">Mugil chanos</name>
    <dbReference type="NCBI Taxonomy" id="29144"/>
    <lineage>
        <taxon>Eukaryota</taxon>
        <taxon>Metazoa</taxon>
        <taxon>Chordata</taxon>
        <taxon>Craniata</taxon>
        <taxon>Vertebrata</taxon>
        <taxon>Euteleostomi</taxon>
        <taxon>Actinopterygii</taxon>
        <taxon>Neopterygii</taxon>
        <taxon>Teleostei</taxon>
        <taxon>Ostariophysi</taxon>
        <taxon>Gonorynchiformes</taxon>
        <taxon>Chanidae</taxon>
        <taxon>Chanos</taxon>
    </lineage>
</organism>
<evidence type="ECO:0000313" key="2">
    <source>
        <dbReference type="RefSeq" id="XP_030634881.1"/>
    </source>
</evidence>
<dbReference type="GeneID" id="115816050"/>
<dbReference type="InParanoid" id="A0A6J2VUL1"/>
<reference evidence="2" key="1">
    <citation type="submission" date="2025-08" db="UniProtKB">
        <authorList>
            <consortium name="RefSeq"/>
        </authorList>
    </citation>
    <scope>IDENTIFICATION</scope>
</reference>